<evidence type="ECO:0000256" key="1">
    <source>
        <dbReference type="SAM" id="Coils"/>
    </source>
</evidence>
<dbReference type="Proteomes" id="UP000322977">
    <property type="component" value="Unassembled WGS sequence"/>
</dbReference>
<keyword evidence="1" id="KW-0175">Coiled coil</keyword>
<reference evidence="2 3" key="1">
    <citation type="submission" date="2019-08" db="EMBL/GenBank/DDBJ databases">
        <title>Phenotypic and genetic characterization of extended-spectrum b-lactamase-producing hypermucoviscous Klebsiella pneumoniae from Chile.</title>
        <authorList>
            <person name="Morales-Leon F."/>
            <person name="Caro C."/>
            <person name="Opazo-Capurro A."/>
            <person name="Lincopan N."/>
            <person name="Dominguez-Yevenes M."/>
            <person name="Lima C."/>
            <person name="Bello-Toledo H."/>
            <person name="Gonzalez-Rocha G."/>
        </authorList>
    </citation>
    <scope>NUCLEOTIDE SEQUENCE [LARGE SCALE GENOMIC DNA]</scope>
    <source>
        <strain evidence="2 3">UCO-494</strain>
    </source>
</reference>
<name>A0A5D3K5J0_KLEPN</name>
<dbReference type="InterPro" id="IPR046203">
    <property type="entry name" value="DUF6236"/>
</dbReference>
<dbReference type="EMBL" id="VSSY01000004">
    <property type="protein sequence ID" value="TYL81124.1"/>
    <property type="molecule type" value="Genomic_DNA"/>
</dbReference>
<accession>A0A5D3K5J0</accession>
<comment type="caution">
    <text evidence="2">The sequence shown here is derived from an EMBL/GenBank/DDBJ whole genome shotgun (WGS) entry which is preliminary data.</text>
</comment>
<dbReference type="Pfam" id="PF19749">
    <property type="entry name" value="DUF6236"/>
    <property type="match status" value="1"/>
</dbReference>
<evidence type="ECO:0000313" key="2">
    <source>
        <dbReference type="EMBL" id="TYL81124.1"/>
    </source>
</evidence>
<dbReference type="RefSeq" id="WP_148868800.1">
    <property type="nucleotide sequence ID" value="NZ_CAWOYW010000407.1"/>
</dbReference>
<proteinExistence type="predicted"/>
<gene>
    <name evidence="2" type="ORF">FXN67_06950</name>
</gene>
<sequence>MENHVLMFPDMFINADNNSLHIAESNLNYRKLLINALYWDKIITTNNNSIYISNNETPGIPELKREGLYTEVILPINGRGNFATLLYEANMKFMIDSLARKDINFIASEADKVLIKNSNEVAPDNGELFTLINSIPEPDVSVNINDALEFRLKRKDNLKNLMNKINELNIRVLKAENREMELKAAINEIDTACAEVIRLYKESLIKFNLSKVKFNLSPLKIIAGAGGVYKGAKHFELPETAAIISGIVGGVFTAIDFSESFSLRRIDKTNPFNYVGEMSKKLN</sequence>
<dbReference type="AlphaFoldDB" id="A0A5D3K5J0"/>
<protein>
    <submittedName>
        <fullName evidence="2">Uncharacterized protein</fullName>
    </submittedName>
</protein>
<feature type="coiled-coil region" evidence="1">
    <location>
        <begin position="151"/>
        <end position="185"/>
    </location>
</feature>
<evidence type="ECO:0000313" key="3">
    <source>
        <dbReference type="Proteomes" id="UP000322977"/>
    </source>
</evidence>
<organism evidence="2 3">
    <name type="scientific">Klebsiella pneumoniae</name>
    <dbReference type="NCBI Taxonomy" id="573"/>
    <lineage>
        <taxon>Bacteria</taxon>
        <taxon>Pseudomonadati</taxon>
        <taxon>Pseudomonadota</taxon>
        <taxon>Gammaproteobacteria</taxon>
        <taxon>Enterobacterales</taxon>
        <taxon>Enterobacteriaceae</taxon>
        <taxon>Klebsiella/Raoultella group</taxon>
        <taxon>Klebsiella</taxon>
        <taxon>Klebsiella pneumoniae complex</taxon>
    </lineage>
</organism>